<evidence type="ECO:0000313" key="4">
    <source>
        <dbReference type="Proteomes" id="UP000294739"/>
    </source>
</evidence>
<feature type="transmembrane region" description="Helical" evidence="2">
    <location>
        <begin position="178"/>
        <end position="196"/>
    </location>
</feature>
<keyword evidence="2" id="KW-0472">Membrane</keyword>
<sequence>MIRQGDVDEPVYEPDPAAIAADLADDGVHLDPSLADAVTAEQLDAITSFVAAVDHQVFVLAVPLDYGSDISSNQLVSLVHRELPEDGVYFVSAGSDRWRIDTTTYRVSTDNENALATYVAMDRYPSDLGEQLRETLEIYTSGNARQEYDEHSQERQDSGTTQSDPGEPAQVLGMDAPVAVGLGAALVAVVVLGWLLTRRRHPRADVTLKRRALQRISSAQTREWRRRAETESAALGERIRELEIGHGADSEAWAAALDHYQAATAVLDRSADAADSIGAIVLTRRGDDALDHAVAGRAWTPTVACFFNPLHGPATTTSPWSTSAGSRDVPCCADCRRDVRKRREPEILDLPTETTVMHYMDSGAEPWASTGFGALAPDLLDRLRQR</sequence>
<proteinExistence type="predicted"/>
<dbReference type="EMBL" id="SMKZ01000013">
    <property type="protein sequence ID" value="TDE10631.1"/>
    <property type="molecule type" value="Genomic_DNA"/>
</dbReference>
<feature type="compositionally biased region" description="Basic and acidic residues" evidence="1">
    <location>
        <begin position="146"/>
        <end position="157"/>
    </location>
</feature>
<evidence type="ECO:0000313" key="3">
    <source>
        <dbReference type="EMBL" id="TDE10631.1"/>
    </source>
</evidence>
<dbReference type="AlphaFoldDB" id="A0A4R5DFG3"/>
<organism evidence="3 4">
    <name type="scientific">Jiangella asiatica</name>
    <dbReference type="NCBI Taxonomy" id="2530372"/>
    <lineage>
        <taxon>Bacteria</taxon>
        <taxon>Bacillati</taxon>
        <taxon>Actinomycetota</taxon>
        <taxon>Actinomycetes</taxon>
        <taxon>Jiangellales</taxon>
        <taxon>Jiangellaceae</taxon>
        <taxon>Jiangella</taxon>
    </lineage>
</organism>
<feature type="region of interest" description="Disordered" evidence="1">
    <location>
        <begin position="143"/>
        <end position="171"/>
    </location>
</feature>
<keyword evidence="2" id="KW-1133">Transmembrane helix</keyword>
<dbReference type="Proteomes" id="UP000294739">
    <property type="component" value="Unassembled WGS sequence"/>
</dbReference>
<keyword evidence="2" id="KW-0812">Transmembrane</keyword>
<comment type="caution">
    <text evidence="3">The sequence shown here is derived from an EMBL/GenBank/DDBJ whole genome shotgun (WGS) entry which is preliminary data.</text>
</comment>
<evidence type="ECO:0000256" key="2">
    <source>
        <dbReference type="SAM" id="Phobius"/>
    </source>
</evidence>
<keyword evidence="4" id="KW-1185">Reference proteome</keyword>
<dbReference type="OrthoDB" id="3867729at2"/>
<gene>
    <name evidence="3" type="ORF">E1269_11165</name>
</gene>
<dbReference type="RefSeq" id="WP_131894385.1">
    <property type="nucleotide sequence ID" value="NZ_SMKZ01000013.1"/>
</dbReference>
<evidence type="ECO:0000256" key="1">
    <source>
        <dbReference type="SAM" id="MobiDB-lite"/>
    </source>
</evidence>
<reference evidence="3 4" key="1">
    <citation type="submission" date="2019-03" db="EMBL/GenBank/DDBJ databases">
        <title>Draft genome sequences of novel Actinobacteria.</title>
        <authorList>
            <person name="Sahin N."/>
            <person name="Ay H."/>
            <person name="Saygin H."/>
        </authorList>
    </citation>
    <scope>NUCLEOTIDE SEQUENCE [LARGE SCALE GENOMIC DNA]</scope>
    <source>
        <strain evidence="3 4">5K138</strain>
    </source>
</reference>
<name>A0A4R5DFG3_9ACTN</name>
<accession>A0A4R5DFG3</accession>
<protein>
    <submittedName>
        <fullName evidence="3">Uncharacterized protein</fullName>
    </submittedName>
</protein>
<dbReference type="InParanoid" id="A0A4R5DFG3"/>